<evidence type="ECO:0000313" key="15">
    <source>
        <dbReference type="Proteomes" id="UP000095300"/>
    </source>
</evidence>
<comment type="subcellular location">
    <subcellularLocation>
        <location evidence="1">Membrane</location>
        <topology evidence="1">Single-pass type I membrane protein</topology>
    </subcellularLocation>
</comment>
<feature type="compositionally biased region" description="Basic and acidic residues" evidence="10">
    <location>
        <begin position="1723"/>
        <end position="1732"/>
    </location>
</feature>
<dbReference type="SUPFAM" id="SSF49265">
    <property type="entry name" value="Fibronectin type III"/>
    <property type="match status" value="4"/>
</dbReference>
<feature type="compositionally biased region" description="Polar residues" evidence="10">
    <location>
        <begin position="2015"/>
        <end position="2026"/>
    </location>
</feature>
<dbReference type="PANTHER" id="PTHR44170">
    <property type="entry name" value="PROTEIN SIDEKICK"/>
    <property type="match status" value="1"/>
</dbReference>
<dbReference type="SUPFAM" id="SSF48726">
    <property type="entry name" value="Immunoglobulin"/>
    <property type="match status" value="10"/>
</dbReference>
<feature type="region of interest" description="Disordered" evidence="10">
    <location>
        <begin position="1846"/>
        <end position="2026"/>
    </location>
</feature>
<dbReference type="CDD" id="cd00096">
    <property type="entry name" value="Ig"/>
    <property type="match status" value="1"/>
</dbReference>
<dbReference type="VEuPathDB" id="VectorBase:SCAU012928"/>
<dbReference type="InterPro" id="IPR013098">
    <property type="entry name" value="Ig_I-set"/>
</dbReference>
<feature type="domain" description="Fibronectin type-III" evidence="13">
    <location>
        <begin position="1553"/>
        <end position="1656"/>
    </location>
</feature>
<dbReference type="FunFam" id="2.60.40.10:FF:001571">
    <property type="entry name" value="Down syndrome cell adhesion molecule-like protein Dscam2"/>
    <property type="match status" value="1"/>
</dbReference>
<dbReference type="InterPro" id="IPR003598">
    <property type="entry name" value="Ig_sub2"/>
</dbReference>
<feature type="domain" description="Fibronectin type-III" evidence="13">
    <location>
        <begin position="1057"/>
        <end position="1161"/>
    </location>
</feature>
<feature type="region of interest" description="Disordered" evidence="10">
    <location>
        <begin position="1722"/>
        <end position="1744"/>
    </location>
</feature>
<dbReference type="Gene3D" id="2.60.40.10">
    <property type="entry name" value="Immunoglobulins"/>
    <property type="match status" value="16"/>
</dbReference>
<evidence type="ECO:0000256" key="2">
    <source>
        <dbReference type="ARBA" id="ARBA00022692"/>
    </source>
</evidence>
<evidence type="ECO:0000259" key="13">
    <source>
        <dbReference type="PROSITE" id="PS50853"/>
    </source>
</evidence>
<dbReference type="Pfam" id="PF00041">
    <property type="entry name" value="fn3"/>
    <property type="match status" value="5"/>
</dbReference>
<keyword evidence="9" id="KW-0393">Immunoglobulin domain</keyword>
<feature type="domain" description="Ig-like" evidence="12">
    <location>
        <begin position="261"/>
        <end position="347"/>
    </location>
</feature>
<dbReference type="InterPro" id="IPR003599">
    <property type="entry name" value="Ig_sub"/>
</dbReference>
<dbReference type="Pfam" id="PF13927">
    <property type="entry name" value="Ig_3"/>
    <property type="match status" value="2"/>
</dbReference>
<dbReference type="GO" id="GO:0048812">
    <property type="term" value="P:neuron projection morphogenesis"/>
    <property type="evidence" value="ECO:0007669"/>
    <property type="project" value="UniProtKB-ARBA"/>
</dbReference>
<feature type="domain" description="Ig-like" evidence="12">
    <location>
        <begin position="743"/>
        <end position="829"/>
    </location>
</feature>
<evidence type="ECO:0000313" key="14">
    <source>
        <dbReference type="EnsemblMetazoa" id="SCAU012928-PC"/>
    </source>
</evidence>
<feature type="domain" description="Ig-like" evidence="12">
    <location>
        <begin position="648"/>
        <end position="738"/>
    </location>
</feature>
<dbReference type="FunFam" id="2.60.40.10:FF:002019">
    <property type="entry name" value="Uncharacterized protein, isoform C"/>
    <property type="match status" value="1"/>
</dbReference>
<feature type="domain" description="Ig-like" evidence="12">
    <location>
        <begin position="148"/>
        <end position="249"/>
    </location>
</feature>
<dbReference type="InterPro" id="IPR003961">
    <property type="entry name" value="FN3_dom"/>
</dbReference>
<feature type="compositionally biased region" description="Polar residues" evidence="10">
    <location>
        <begin position="1910"/>
        <end position="1923"/>
    </location>
</feature>
<feature type="domain" description="Fibronectin type-III" evidence="13">
    <location>
        <begin position="1267"/>
        <end position="1366"/>
    </location>
</feature>
<feature type="domain" description="Ig-like" evidence="12">
    <location>
        <begin position="833"/>
        <end position="929"/>
    </location>
</feature>
<feature type="compositionally biased region" description="Polar residues" evidence="10">
    <location>
        <begin position="1946"/>
        <end position="1958"/>
    </location>
</feature>
<feature type="domain" description="Ig-like" evidence="12">
    <location>
        <begin position="356"/>
        <end position="448"/>
    </location>
</feature>
<evidence type="ECO:0000256" key="3">
    <source>
        <dbReference type="ARBA" id="ARBA00022729"/>
    </source>
</evidence>
<sequence>MNSPATVTKAKGFVCLTSLSLLEITLVTTTTTLLLLLAQSVPAAEATSGLRVPTFLQEPPSRLLFGNDTGSQASCTAHGNPPPIVSWVLSDGTMATQVPGLRKISGNGTLYFPPFLAQYYRSDVHETMYRCRATNEVGTILSRNVHVQAVVRRQFHVHVENTEVFLGNSALIKCAIPDYVRAYVKVASWQRGEEMLLPDLSDVAGRYVVLSASGDLYIRAVRTEDSLVKYSCLVTNTLNGDRQRSEAVMLQVKELSKNLAPRTTQKPVMDIHVERGNDVHMPCNIQGSPLPIFTWYRVSDSSALYPIPSSQRVILSRTLLLIKNADERDAGKWVCQASNQFGEQRIEIRLFVNSYVSVHILPQVQIVNSGGTAIFNCSTTGSAIDNIEWLHNGKPLQEDNILTTGRDNLRFLAKYSLMIQNVGRRDRGVYQCLVQNQKSSAQAMAELKLGDTVPELIYTFIEQNVRPGPLISLKCSASGSPPPQFSWLLDSQPIMDISLHHRFAIGQFVDMSGDVISHLNISHVRPDDGGLYKCIAANTMGSVEHSARLNVYGPPYVRAIGPIKAVAGEDVTVHCPFSGYPIEQIRWEQGHHELTTNSHYSLAPVQQGGYLVIKNVEPTRDQGIYTCIVKVRMGEEARRDIQLNVNSPPVIEAFKFPKNLQEGGRAQITCAVSSGDMPIYFSWKKDDMSIPSSLQITEKKEEFYSLLVFKDISAKHSGKYTCYATNAAAKVNYTAELQVRVAPRWSFEPMDTAIMLGNTISINCEAEGYPIPTITWFKGQGKLNTDFKPLDMRNHSLVLNLATDIDEGYYMCQAANDIGAGLKKIIRINVNEPARFEQTSRNVSSRRNDAVTLDCHAKGDEPISVAWTHNNARIDLNNFRFSIAEMKTEKGVDSQLTISRSDRHDSGIYKCVAENPYGRAEQVIYLAVQERPDTPSNLEVFEVGSRTVKLSWRRPFDGNSPVLSYLVQYQSLKYLQSHAALGMAGSDWNGPNIINVTLPSTSISKSYDSDLRESAIVSGLTPATTFLIRMQAINEIERSPFTEPIVLKTQEEAPTEAPSNVQVQTGGESELIVTWQIPPRESWNGELIGYTVNCSEEKQNINYISVVNNSLKSVIVSGWATTKATLRGLRKYTRYAVTVRALNSFGSGPWSTPIFGTTSEGVPEAAPQHVNCTALSSQSLKISWLEPPLQFHGGIIQGYKILYRPIVNQIDFPAKLEIKRTSNLETYLHTLHKATNYSLRVLAYTATGDGVASQPLYCQTEDDVPDAPAAIKAAALTADSILISWLPPRNRNGIITHYTVYSREAGRKGQAKSHMVRVDESGYPVTHEARSLAENQMYEFWVSASTSVGEGEPTSVVAQATNTRAPARIASFGQLVRKAVGTSLILECLAVGNPTPRARWLTRDRPVTFSPFYEVTNEGNLKIHRVEGSLSGNYTCTANNLFGSDEIQYQVIAMKPPASPQIIVQYASADSIRVSWDPPDDGGAPLQGYAISYRIMGETWSQTELMPENNAYTITGLKCGNQYIIKMSAHNIVGDGAASEEINVWTKGKASQAPIGNDLIATNASCVNLKLSAWNNGGCPIHHFSIEHRPLGDIRWTVVTSDISNAEENRENLIFCEFQPAKWYQLRISATNDAGKTMEHYHFATTNIDGVTIPPPPVFPSENDLMNNLIYGTNPTNDDWLPTFIVIVIISVAIITIALMIKHRRTLCGPLAEGYESRALPGDYKEDHDNRRNQQVYSASPVKTVDKGNESEMYEISPYATFSVNGGRTGAPAKTPTRGVAASPMDYTMQFKTFGHPEGENLNATAYPLLPSSGFGHVKSKSSWHKQRYYNTDDESTLSKSMTMAIGSQTSGHTKKSSRGDGGGRGGGNKSNSSSSGIGGGGSSGGGGGGGGGANGGHTNGSGHCESESDTSISPSTEFSNMPTYRVPCKSRNSDGRSGVDMFRPDSSTESNNDQSSPIDRRMNGQRYGKDMSSSSDNNKRSAGGAGAGHRNRKHHHQQQQINAKDSLDRRLCPGSNNSLDSELNTSETSASIAATIAAMTGANNMGFRPPSGFIDSREFSEAECDHEQRALDLEVQRVMENKDGQLSKVDREELTSLLARYHEKKEQERQEFTIHV</sequence>
<dbReference type="InterPro" id="IPR036116">
    <property type="entry name" value="FN3_sf"/>
</dbReference>
<keyword evidence="2 11" id="KW-0812">Transmembrane</keyword>
<dbReference type="FunFam" id="2.60.40.10:FF:000104">
    <property type="entry name" value="Down syndrome cell adhesion molecule b"/>
    <property type="match status" value="1"/>
</dbReference>
<dbReference type="FunFam" id="2.60.40.10:FF:000017">
    <property type="entry name" value="Down syndrome cell adhesion molecule b"/>
    <property type="match status" value="1"/>
</dbReference>
<proteinExistence type="predicted"/>
<feature type="domain" description="Ig-like" evidence="12">
    <location>
        <begin position="554"/>
        <end position="642"/>
    </location>
</feature>
<dbReference type="GO" id="GO:0098609">
    <property type="term" value="P:cell-cell adhesion"/>
    <property type="evidence" value="ECO:0007669"/>
    <property type="project" value="TreeGrafter"/>
</dbReference>
<keyword evidence="7 11" id="KW-0472">Membrane</keyword>
<dbReference type="Pfam" id="PF25059">
    <property type="entry name" value="FN3_DSCAM-DSCAML_C"/>
    <property type="match status" value="1"/>
</dbReference>
<dbReference type="CDD" id="cd20956">
    <property type="entry name" value="IgI_4_Dscam"/>
    <property type="match status" value="1"/>
</dbReference>
<feature type="domain" description="Ig-like" evidence="12">
    <location>
        <begin position="454"/>
        <end position="550"/>
    </location>
</feature>
<evidence type="ECO:0008006" key="16">
    <source>
        <dbReference type="Google" id="ProtNLM"/>
    </source>
</evidence>
<evidence type="ECO:0000259" key="12">
    <source>
        <dbReference type="PROSITE" id="PS50835"/>
    </source>
</evidence>
<dbReference type="InterPro" id="IPR007110">
    <property type="entry name" value="Ig-like_dom"/>
</dbReference>
<dbReference type="SMART" id="SM00060">
    <property type="entry name" value="FN3"/>
    <property type="match status" value="6"/>
</dbReference>
<evidence type="ECO:0000256" key="1">
    <source>
        <dbReference type="ARBA" id="ARBA00004479"/>
    </source>
</evidence>
<feature type="domain" description="Fibronectin type-III" evidence="13">
    <location>
        <begin position="934"/>
        <end position="1052"/>
    </location>
</feature>
<dbReference type="PROSITE" id="PS50835">
    <property type="entry name" value="IG_LIKE"/>
    <property type="match status" value="10"/>
</dbReference>
<dbReference type="STRING" id="35570.A0A1I8Q183"/>
<dbReference type="FunFam" id="2.60.40.10:FF:000967">
    <property type="entry name" value="Uncharacterized protein, isoform D"/>
    <property type="match status" value="1"/>
</dbReference>
<evidence type="ECO:0000256" key="10">
    <source>
        <dbReference type="SAM" id="MobiDB-lite"/>
    </source>
</evidence>
<feature type="compositionally biased region" description="Gly residues" evidence="10">
    <location>
        <begin position="1860"/>
        <end position="1869"/>
    </location>
</feature>
<evidence type="ECO:0000256" key="4">
    <source>
        <dbReference type="ARBA" id="ARBA00022737"/>
    </source>
</evidence>
<keyword evidence="8" id="KW-1015">Disulfide bond</keyword>
<dbReference type="CDD" id="cd00063">
    <property type="entry name" value="FN3"/>
    <property type="match status" value="6"/>
</dbReference>
<dbReference type="FunFam" id="2.60.40.10:FF:000719">
    <property type="entry name" value="nephrin isoform X1"/>
    <property type="match status" value="1"/>
</dbReference>
<feature type="domain" description="Ig-like" evidence="12">
    <location>
        <begin position="1366"/>
        <end position="1453"/>
    </location>
</feature>
<dbReference type="GO" id="GO:0005886">
    <property type="term" value="C:plasma membrane"/>
    <property type="evidence" value="ECO:0007669"/>
    <property type="project" value="UniProtKB-SubCell"/>
</dbReference>
<dbReference type="PANTHER" id="PTHR44170:SF56">
    <property type="entry name" value="FIBRONECTIN TYPE-III DOMAIN-CONTAINING PROTEIN"/>
    <property type="match status" value="1"/>
</dbReference>
<accession>A0A1I8Q183</accession>
<feature type="transmembrane region" description="Helical" evidence="11">
    <location>
        <begin position="1680"/>
        <end position="1701"/>
    </location>
</feature>
<name>A0A1I8Q183_STOCA</name>
<dbReference type="InterPro" id="IPR013783">
    <property type="entry name" value="Ig-like_fold"/>
</dbReference>
<organism evidence="14 15">
    <name type="scientific">Stomoxys calcitrans</name>
    <name type="common">Stable fly</name>
    <name type="synonym">Conops calcitrans</name>
    <dbReference type="NCBI Taxonomy" id="35570"/>
    <lineage>
        <taxon>Eukaryota</taxon>
        <taxon>Metazoa</taxon>
        <taxon>Ecdysozoa</taxon>
        <taxon>Arthropoda</taxon>
        <taxon>Hexapoda</taxon>
        <taxon>Insecta</taxon>
        <taxon>Pterygota</taxon>
        <taxon>Neoptera</taxon>
        <taxon>Endopterygota</taxon>
        <taxon>Diptera</taxon>
        <taxon>Brachycera</taxon>
        <taxon>Muscomorpha</taxon>
        <taxon>Muscoidea</taxon>
        <taxon>Muscidae</taxon>
        <taxon>Stomoxys</taxon>
    </lineage>
</organism>
<dbReference type="SMART" id="SM00409">
    <property type="entry name" value="IG"/>
    <property type="match status" value="9"/>
</dbReference>
<keyword evidence="6 11" id="KW-1133">Transmembrane helix</keyword>
<dbReference type="InterPro" id="IPR056754">
    <property type="entry name" value="DSCAM/DSCAML_C"/>
</dbReference>
<evidence type="ECO:0000256" key="8">
    <source>
        <dbReference type="ARBA" id="ARBA00023157"/>
    </source>
</evidence>
<keyword evidence="4" id="KW-0677">Repeat</keyword>
<dbReference type="FunFam" id="2.60.40.10:FF:001614">
    <property type="entry name" value="Down syndrome cell adhesion molecule 3, isoform C"/>
    <property type="match status" value="1"/>
</dbReference>
<evidence type="ECO:0000256" key="5">
    <source>
        <dbReference type="ARBA" id="ARBA00022889"/>
    </source>
</evidence>
<evidence type="ECO:0000256" key="11">
    <source>
        <dbReference type="SAM" id="Phobius"/>
    </source>
</evidence>
<dbReference type="FunFam" id="2.60.40.10:FF:000093">
    <property type="entry name" value="Down syndrome cell adhesion molecule, isoform B"/>
    <property type="match status" value="1"/>
</dbReference>
<dbReference type="SMART" id="SM00408">
    <property type="entry name" value="IGc2"/>
    <property type="match status" value="8"/>
</dbReference>
<gene>
    <name evidence="14" type="primary">106088400</name>
</gene>
<feature type="transmembrane region" description="Helical" evidence="11">
    <location>
        <begin position="12"/>
        <end position="38"/>
    </location>
</feature>
<dbReference type="PROSITE" id="PS50853">
    <property type="entry name" value="FN3"/>
    <property type="match status" value="6"/>
</dbReference>
<evidence type="ECO:0000256" key="6">
    <source>
        <dbReference type="ARBA" id="ARBA00022989"/>
    </source>
</evidence>
<keyword evidence="3" id="KW-0732">Signal</keyword>
<feature type="domain" description="Ig-like" evidence="12">
    <location>
        <begin position="53"/>
        <end position="146"/>
    </location>
</feature>
<dbReference type="Pfam" id="PF07679">
    <property type="entry name" value="I-set"/>
    <property type="match status" value="6"/>
</dbReference>
<dbReference type="FunFam" id="2.60.40.10:FF:000333">
    <property type="entry name" value="Down syndrome cell adhesion molecule"/>
    <property type="match status" value="1"/>
</dbReference>
<evidence type="ECO:0000256" key="7">
    <source>
        <dbReference type="ARBA" id="ARBA00023136"/>
    </source>
</evidence>
<keyword evidence="5" id="KW-0130">Cell adhesion</keyword>
<evidence type="ECO:0000256" key="9">
    <source>
        <dbReference type="ARBA" id="ARBA00023319"/>
    </source>
</evidence>
<feature type="domain" description="Fibronectin type-III" evidence="13">
    <location>
        <begin position="1166"/>
        <end position="1263"/>
    </location>
</feature>
<keyword evidence="15" id="KW-1185">Reference proteome</keyword>
<dbReference type="EnsemblMetazoa" id="SCAU012928-RC">
    <property type="protein sequence ID" value="SCAU012928-PC"/>
    <property type="gene ID" value="SCAU012928"/>
</dbReference>
<dbReference type="FunFam" id="2.60.40.10:FF:001929">
    <property type="entry name" value="Down syndrome cell adhesion molecule 3, isoform C"/>
    <property type="match status" value="1"/>
</dbReference>
<feature type="domain" description="Fibronectin type-III" evidence="13">
    <location>
        <begin position="1456"/>
        <end position="1549"/>
    </location>
</feature>
<dbReference type="Proteomes" id="UP000095300">
    <property type="component" value="Unassembled WGS sequence"/>
</dbReference>
<feature type="compositionally biased region" description="Gly residues" evidence="10">
    <location>
        <begin position="1877"/>
        <end position="1900"/>
    </location>
</feature>
<dbReference type="FunFam" id="2.60.40.10:FF:002425">
    <property type="entry name" value="Down syndrome cell adhesion molecule 3, isoform C"/>
    <property type="match status" value="1"/>
</dbReference>
<protein>
    <recommendedName>
        <fullName evidence="16">Down syndrome cell adhesion molecule-like protein Dscam2</fullName>
    </recommendedName>
</protein>
<reference evidence="14" key="1">
    <citation type="submission" date="2020-05" db="UniProtKB">
        <authorList>
            <consortium name="EnsemblMetazoa"/>
        </authorList>
    </citation>
    <scope>IDENTIFICATION</scope>
    <source>
        <strain evidence="14">USDA</strain>
    </source>
</reference>
<dbReference type="InterPro" id="IPR036179">
    <property type="entry name" value="Ig-like_dom_sf"/>
</dbReference>
<dbReference type="OrthoDB" id="6429135at2759"/>